<dbReference type="InterPro" id="IPR038974">
    <property type="entry name" value="CIF1/2"/>
</dbReference>
<dbReference type="PANTHER" id="PTHR35290">
    <property type="entry name" value="PROTEIN CASPARIAN STRIP INTEGRITY FACTOR 1-RELATED"/>
    <property type="match status" value="1"/>
</dbReference>
<feature type="signal peptide" evidence="2">
    <location>
        <begin position="1"/>
        <end position="27"/>
    </location>
</feature>
<sequence>MGLLLLMKKITLLFLLVSACLVSSSFAGRNSRFLDQHATDMGKKTQETTTKSSSHHGKSSRANERMLKVHTKDYASYDPSPTFVKPPFKLIPN</sequence>
<dbReference type="EMBL" id="JAINDJ010000004">
    <property type="protein sequence ID" value="KAG9449753.1"/>
    <property type="molecule type" value="Genomic_DNA"/>
</dbReference>
<protein>
    <submittedName>
        <fullName evidence="3">Uncharacterized protein</fullName>
    </submittedName>
</protein>
<proteinExistence type="predicted"/>
<name>A0AAV7ELN7_ARIFI</name>
<dbReference type="PANTHER" id="PTHR35290:SF2">
    <property type="entry name" value="PROTEIN CASPARIAN STRIP INTEGRITY FACTOR 1"/>
    <property type="match status" value="1"/>
</dbReference>
<organism evidence="3 4">
    <name type="scientific">Aristolochia fimbriata</name>
    <name type="common">White veined hardy Dutchman's pipe vine</name>
    <dbReference type="NCBI Taxonomy" id="158543"/>
    <lineage>
        <taxon>Eukaryota</taxon>
        <taxon>Viridiplantae</taxon>
        <taxon>Streptophyta</taxon>
        <taxon>Embryophyta</taxon>
        <taxon>Tracheophyta</taxon>
        <taxon>Spermatophyta</taxon>
        <taxon>Magnoliopsida</taxon>
        <taxon>Magnoliidae</taxon>
        <taxon>Piperales</taxon>
        <taxon>Aristolochiaceae</taxon>
        <taxon>Aristolochia</taxon>
    </lineage>
</organism>
<comment type="caution">
    <text evidence="3">The sequence shown here is derived from an EMBL/GenBank/DDBJ whole genome shotgun (WGS) entry which is preliminary data.</text>
</comment>
<evidence type="ECO:0000313" key="4">
    <source>
        <dbReference type="Proteomes" id="UP000825729"/>
    </source>
</evidence>
<feature type="region of interest" description="Disordered" evidence="1">
    <location>
        <begin position="37"/>
        <end position="93"/>
    </location>
</feature>
<reference evidence="3 4" key="1">
    <citation type="submission" date="2021-07" db="EMBL/GenBank/DDBJ databases">
        <title>The Aristolochia fimbriata genome: insights into angiosperm evolution, floral development and chemical biosynthesis.</title>
        <authorList>
            <person name="Jiao Y."/>
        </authorList>
    </citation>
    <scope>NUCLEOTIDE SEQUENCE [LARGE SCALE GENOMIC DNA]</scope>
    <source>
        <strain evidence="3">IBCAS-2021</strain>
        <tissue evidence="3">Leaf</tissue>
    </source>
</reference>
<dbReference type="AlphaFoldDB" id="A0AAV7ELN7"/>
<feature type="compositionally biased region" description="Basic and acidic residues" evidence="1">
    <location>
        <begin position="61"/>
        <end position="75"/>
    </location>
</feature>
<feature type="chain" id="PRO_5043978327" evidence="2">
    <location>
        <begin position="28"/>
        <end position="93"/>
    </location>
</feature>
<gene>
    <name evidence="3" type="ORF">H6P81_009718</name>
</gene>
<keyword evidence="2" id="KW-0732">Signal</keyword>
<evidence type="ECO:0000256" key="2">
    <source>
        <dbReference type="SAM" id="SignalP"/>
    </source>
</evidence>
<feature type="compositionally biased region" description="Basic and acidic residues" evidence="1">
    <location>
        <begin position="37"/>
        <end position="46"/>
    </location>
</feature>
<keyword evidence="4" id="KW-1185">Reference proteome</keyword>
<accession>A0AAV7ELN7</accession>
<evidence type="ECO:0000256" key="1">
    <source>
        <dbReference type="SAM" id="MobiDB-lite"/>
    </source>
</evidence>
<dbReference type="Proteomes" id="UP000825729">
    <property type="component" value="Unassembled WGS sequence"/>
</dbReference>
<evidence type="ECO:0000313" key="3">
    <source>
        <dbReference type="EMBL" id="KAG9449753.1"/>
    </source>
</evidence>